<evidence type="ECO:0000313" key="14">
    <source>
        <dbReference type="Proteomes" id="UP001515500"/>
    </source>
</evidence>
<evidence type="ECO:0000256" key="12">
    <source>
        <dbReference type="SAM" id="Phobius"/>
    </source>
</evidence>
<dbReference type="GO" id="GO:0000139">
    <property type="term" value="C:Golgi membrane"/>
    <property type="evidence" value="ECO:0007669"/>
    <property type="project" value="UniProtKB-SubCell"/>
</dbReference>
<feature type="domain" description="Glycosyltransferase 2-like" evidence="13">
    <location>
        <begin position="205"/>
        <end position="395"/>
    </location>
</feature>
<dbReference type="PANTHER" id="PTHR32044">
    <property type="entry name" value="GLUCOMANNAN 4-BETA-MANNOSYLTRANSFERASE 9"/>
    <property type="match status" value="1"/>
</dbReference>
<evidence type="ECO:0000256" key="3">
    <source>
        <dbReference type="ARBA" id="ARBA00022679"/>
    </source>
</evidence>
<sequence length="547" mass="62873">MKLLLPSFISAAIDDDGFLFRGLHWLEGDEDVLLVLWKMWVEVRRAVVAPVLRFVTFSCMIMSVMLVLEFVWMGAVSLGVKLLRRRPEKRYKWEVFKEQDEDVELGTLVYPMVLVQIPMFNEKEVYKLSIGAACGLEWPPDRIIIQVLDDSTDPIIKALVELECKAWASKGRNINYEVRNNRKGYKAGALREGMGYSYVNQCDFVAIFDADFQPDPNFLLRAMPFLVNNPKIALVQARWDFVNIDECLMTRIQKMSLDYHFKVEQEAGSSAFAFFGFNGTAGIWRIAAINEVGGWKDRTTVEDMDLAVRASLKGWEFLYVGDLKVKSELPCNFKTYRHQQHRWTCGPANLFRKMAKDIVKAKEVSLWKKFYMVYSFFFVRKIISPIVTFFLYSVVIPASVMVPEVSIPTWVVVYIPTTISLLNAIRNPRSIHLMPLWILFENVMSMHRMKSMMIGLFEVGSVNEWVVTEKLGDALNANPEIHLLEKPPNKFRERLNFSELGFAVFLLFAASYDLAFGLNLYCIYIFLQAIAFLVVGFGMVGKHVSNS</sequence>
<dbReference type="AlphaFoldDB" id="A0AB40BCS2"/>
<evidence type="ECO:0000256" key="8">
    <source>
        <dbReference type="ARBA" id="ARBA00023316"/>
    </source>
</evidence>
<dbReference type="EC" id="2.4.1.32" evidence="11"/>
<keyword evidence="14" id="KW-1185">Reference proteome</keyword>
<feature type="transmembrane region" description="Helical" evidence="12">
    <location>
        <begin position="495"/>
        <end position="512"/>
    </location>
</feature>
<keyword evidence="5 12" id="KW-1133">Transmembrane helix</keyword>
<dbReference type="GO" id="GO:0051753">
    <property type="term" value="F:mannan synthase activity"/>
    <property type="evidence" value="ECO:0007669"/>
    <property type="project" value="TreeGrafter"/>
</dbReference>
<accession>A0AB40BCS2</accession>
<keyword evidence="2" id="KW-0328">Glycosyltransferase</keyword>
<dbReference type="FunFam" id="3.90.550.10:FF:000015">
    <property type="entry name" value="Glucomannan 4-beta-mannosyltransferase 9"/>
    <property type="match status" value="1"/>
</dbReference>
<evidence type="ECO:0000256" key="9">
    <source>
        <dbReference type="ARBA" id="ARBA00051800"/>
    </source>
</evidence>
<dbReference type="SUPFAM" id="SSF53448">
    <property type="entry name" value="Nucleotide-diphospho-sugar transferases"/>
    <property type="match status" value="1"/>
</dbReference>
<evidence type="ECO:0000256" key="2">
    <source>
        <dbReference type="ARBA" id="ARBA00022676"/>
    </source>
</evidence>
<reference evidence="15" key="1">
    <citation type="submission" date="2025-08" db="UniProtKB">
        <authorList>
            <consortium name="RefSeq"/>
        </authorList>
    </citation>
    <scope>IDENTIFICATION</scope>
</reference>
<feature type="transmembrane region" description="Helical" evidence="12">
    <location>
        <begin position="518"/>
        <end position="540"/>
    </location>
</feature>
<dbReference type="InterPro" id="IPR001173">
    <property type="entry name" value="Glyco_trans_2-like"/>
</dbReference>
<dbReference type="GeneID" id="120261320"/>
<dbReference type="PANTHER" id="PTHR32044:SF21">
    <property type="entry name" value="GLUCOMANNAN 4-BETA-MANNOSYLTRANSFERASE 3-RELATED"/>
    <property type="match status" value="1"/>
</dbReference>
<protein>
    <recommendedName>
        <fullName evidence="11">glucomannan 4-beta-mannosyltransferase</fullName>
        <ecNumber evidence="11">2.4.1.32</ecNumber>
    </recommendedName>
</protein>
<keyword evidence="7 12" id="KW-0472">Membrane</keyword>
<evidence type="ECO:0000256" key="1">
    <source>
        <dbReference type="ARBA" id="ARBA00004653"/>
    </source>
</evidence>
<evidence type="ECO:0000256" key="6">
    <source>
        <dbReference type="ARBA" id="ARBA00023034"/>
    </source>
</evidence>
<comment type="similarity">
    <text evidence="10">Belongs to the glycosyltransferase 2 family. Plant cellulose synthase-like A subfamily.</text>
</comment>
<dbReference type="RefSeq" id="XP_039125108.1">
    <property type="nucleotide sequence ID" value="XM_039269174.1"/>
</dbReference>
<keyword evidence="6" id="KW-0333">Golgi apparatus</keyword>
<evidence type="ECO:0000256" key="10">
    <source>
        <dbReference type="ARBA" id="ARBA00060879"/>
    </source>
</evidence>
<dbReference type="GO" id="GO:0047259">
    <property type="term" value="F:glucomannan 4-beta-mannosyltransferase activity"/>
    <property type="evidence" value="ECO:0007669"/>
    <property type="project" value="UniProtKB-EC"/>
</dbReference>
<evidence type="ECO:0000259" key="13">
    <source>
        <dbReference type="Pfam" id="PF13632"/>
    </source>
</evidence>
<evidence type="ECO:0000256" key="7">
    <source>
        <dbReference type="ARBA" id="ARBA00023136"/>
    </source>
</evidence>
<evidence type="ECO:0000256" key="5">
    <source>
        <dbReference type="ARBA" id="ARBA00022989"/>
    </source>
</evidence>
<evidence type="ECO:0000256" key="4">
    <source>
        <dbReference type="ARBA" id="ARBA00022692"/>
    </source>
</evidence>
<proteinExistence type="inferred from homology"/>
<evidence type="ECO:0000256" key="11">
    <source>
        <dbReference type="ARBA" id="ARBA00066505"/>
    </source>
</evidence>
<feature type="transmembrane region" description="Helical" evidence="12">
    <location>
        <begin position="370"/>
        <end position="395"/>
    </location>
</feature>
<name>A0AB40BCS2_DIOCR</name>
<keyword evidence="4 12" id="KW-0812">Transmembrane</keyword>
<gene>
    <name evidence="15" type="primary">LOC120261320</name>
</gene>
<keyword evidence="8" id="KW-0961">Cell wall biogenesis/degradation</keyword>
<keyword evidence="3" id="KW-0808">Transferase</keyword>
<comment type="subcellular location">
    <subcellularLocation>
        <location evidence="1">Golgi apparatus membrane</location>
        <topology evidence="1">Multi-pass membrane protein</topology>
    </subcellularLocation>
</comment>
<evidence type="ECO:0000313" key="15">
    <source>
        <dbReference type="RefSeq" id="XP_039125108.1"/>
    </source>
</evidence>
<organism evidence="14 15">
    <name type="scientific">Dioscorea cayennensis subsp. rotundata</name>
    <name type="common">White Guinea yam</name>
    <name type="synonym">Dioscorea rotundata</name>
    <dbReference type="NCBI Taxonomy" id="55577"/>
    <lineage>
        <taxon>Eukaryota</taxon>
        <taxon>Viridiplantae</taxon>
        <taxon>Streptophyta</taxon>
        <taxon>Embryophyta</taxon>
        <taxon>Tracheophyta</taxon>
        <taxon>Spermatophyta</taxon>
        <taxon>Magnoliopsida</taxon>
        <taxon>Liliopsida</taxon>
        <taxon>Dioscoreales</taxon>
        <taxon>Dioscoreaceae</taxon>
        <taxon>Dioscorea</taxon>
    </lineage>
</organism>
<dbReference type="Pfam" id="PF13632">
    <property type="entry name" value="Glyco_trans_2_3"/>
    <property type="match status" value="1"/>
</dbReference>
<feature type="transmembrane region" description="Helical" evidence="12">
    <location>
        <begin position="54"/>
        <end position="80"/>
    </location>
</feature>
<comment type="catalytic activity">
    <reaction evidence="9">
        <text>GDP-mannose + (glucomannan)n = GDP + (glucomannan)n+1.</text>
        <dbReference type="EC" id="2.4.1.32"/>
    </reaction>
</comment>
<dbReference type="CDD" id="cd06437">
    <property type="entry name" value="CESA_CaSu_A2"/>
    <property type="match status" value="1"/>
</dbReference>
<dbReference type="Proteomes" id="UP001515500">
    <property type="component" value="Chromosome 5"/>
</dbReference>
<feature type="transmembrane region" description="Helical" evidence="12">
    <location>
        <begin position="407"/>
        <end position="425"/>
    </location>
</feature>
<dbReference type="GO" id="GO:0071555">
    <property type="term" value="P:cell wall organization"/>
    <property type="evidence" value="ECO:0007669"/>
    <property type="project" value="UniProtKB-KW"/>
</dbReference>
<dbReference type="Gene3D" id="3.90.550.10">
    <property type="entry name" value="Spore Coat Polysaccharide Biosynthesis Protein SpsA, Chain A"/>
    <property type="match status" value="1"/>
</dbReference>
<dbReference type="InterPro" id="IPR029044">
    <property type="entry name" value="Nucleotide-diphossugar_trans"/>
</dbReference>